<dbReference type="CDD" id="cd07828">
    <property type="entry name" value="lipocalin_heme-bd-THAP4-like"/>
    <property type="match status" value="1"/>
</dbReference>
<comment type="catalytic activity">
    <reaction evidence="1">
        <text>peroxynitrite = nitrate</text>
        <dbReference type="Rhea" id="RHEA:63116"/>
        <dbReference type="ChEBI" id="CHEBI:17632"/>
        <dbReference type="ChEBI" id="CHEBI:25941"/>
    </reaction>
    <physiologicalReaction direction="left-to-right" evidence="1">
        <dbReference type="Rhea" id="RHEA:63117"/>
    </physiologicalReaction>
</comment>
<dbReference type="InterPro" id="IPR012674">
    <property type="entry name" value="Calycin"/>
</dbReference>
<dbReference type="RefSeq" id="XP_014674021.1">
    <property type="nucleotide sequence ID" value="XM_014818535.1"/>
</dbReference>
<dbReference type="PANTHER" id="PTHR15854">
    <property type="entry name" value="THAP4 PROTEIN"/>
    <property type="match status" value="1"/>
</dbReference>
<organism evidence="3 6">
    <name type="scientific">Priapulus caudatus</name>
    <name type="common">Priapulid worm</name>
    <dbReference type="NCBI Taxonomy" id="37621"/>
    <lineage>
        <taxon>Eukaryota</taxon>
        <taxon>Metazoa</taxon>
        <taxon>Ecdysozoa</taxon>
        <taxon>Scalidophora</taxon>
        <taxon>Priapulida</taxon>
        <taxon>Priapulimorpha</taxon>
        <taxon>Priapulimorphida</taxon>
        <taxon>Priapulidae</taxon>
        <taxon>Priapulus</taxon>
    </lineage>
</organism>
<dbReference type="RefSeq" id="XP_014674023.1">
    <property type="nucleotide sequence ID" value="XM_014818537.1"/>
</dbReference>
<evidence type="ECO:0000313" key="5">
    <source>
        <dbReference type="RefSeq" id="XP_014674022.1"/>
    </source>
</evidence>
<dbReference type="RefSeq" id="XP_014674022.1">
    <property type="nucleotide sequence ID" value="XM_014818536.1"/>
</dbReference>
<evidence type="ECO:0000256" key="1">
    <source>
        <dbReference type="ARBA" id="ARBA00036993"/>
    </source>
</evidence>
<dbReference type="InterPro" id="IPR045165">
    <property type="entry name" value="Nitrobindin"/>
</dbReference>
<reference evidence="4 5" key="1">
    <citation type="submission" date="2025-05" db="UniProtKB">
        <authorList>
            <consortium name="RefSeq"/>
        </authorList>
    </citation>
    <scope>IDENTIFICATION</scope>
</reference>
<feature type="domain" description="THAP4-like heme-binding" evidence="2">
    <location>
        <begin position="20"/>
        <end position="170"/>
    </location>
</feature>
<dbReference type="Gene3D" id="2.40.128.20">
    <property type="match status" value="1"/>
</dbReference>
<gene>
    <name evidence="4 5 6" type="primary">LOC106814236</name>
</gene>
<dbReference type="PANTHER" id="PTHR15854:SF4">
    <property type="entry name" value="PEROXYNITRITE ISOMERASE THAP4"/>
    <property type="match status" value="1"/>
</dbReference>
<proteinExistence type="predicted"/>
<dbReference type="SUPFAM" id="SSF50814">
    <property type="entry name" value="Lipocalins"/>
    <property type="match status" value="1"/>
</dbReference>
<dbReference type="GeneID" id="106814236"/>
<evidence type="ECO:0000313" key="4">
    <source>
        <dbReference type="RefSeq" id="XP_014674021.1"/>
    </source>
</evidence>
<sequence>MSAEPATDGASSAPPIHAVVKPLSWILGRWLGKAGSCTYPTMKDVKYDEEIVFSHIGQPNIHFVATSCLPDSKRVLHRETGFIRMNPTSNQLAFISAHNNGVAYVEEGTHSDRELSVASSSVQRVIWGKEPSVRKTSRTFRRDGDVMEQVMHLETSEQSLTEHLRVTYQRA</sequence>
<name>A0ABM1EPA2_PRICU</name>
<protein>
    <submittedName>
        <fullName evidence="4 5">THAP domain-containing protein 4-like</fullName>
    </submittedName>
</protein>
<evidence type="ECO:0000313" key="3">
    <source>
        <dbReference type="Proteomes" id="UP000695022"/>
    </source>
</evidence>
<evidence type="ECO:0000313" key="6">
    <source>
        <dbReference type="RefSeq" id="XP_014674023.1"/>
    </source>
</evidence>
<accession>A0ABM1EPA2</accession>
<dbReference type="Proteomes" id="UP000695022">
    <property type="component" value="Unplaced"/>
</dbReference>
<evidence type="ECO:0000259" key="2">
    <source>
        <dbReference type="Pfam" id="PF08768"/>
    </source>
</evidence>
<keyword evidence="3" id="KW-1185">Reference proteome</keyword>
<dbReference type="Pfam" id="PF08768">
    <property type="entry name" value="THAP4_heme-bd"/>
    <property type="match status" value="1"/>
</dbReference>
<dbReference type="InterPro" id="IPR014878">
    <property type="entry name" value="THAP4-like_heme-bd"/>
</dbReference>